<evidence type="ECO:0000313" key="1">
    <source>
        <dbReference type="EMBL" id="CAD7396441.1"/>
    </source>
</evidence>
<organism evidence="1">
    <name type="scientific">Timema cristinae</name>
    <name type="common">Walking stick</name>
    <dbReference type="NCBI Taxonomy" id="61476"/>
    <lineage>
        <taxon>Eukaryota</taxon>
        <taxon>Metazoa</taxon>
        <taxon>Ecdysozoa</taxon>
        <taxon>Arthropoda</taxon>
        <taxon>Hexapoda</taxon>
        <taxon>Insecta</taxon>
        <taxon>Pterygota</taxon>
        <taxon>Neoptera</taxon>
        <taxon>Polyneoptera</taxon>
        <taxon>Phasmatodea</taxon>
        <taxon>Timematodea</taxon>
        <taxon>Timematoidea</taxon>
        <taxon>Timematidae</taxon>
        <taxon>Timema</taxon>
    </lineage>
</organism>
<proteinExistence type="predicted"/>
<dbReference type="EMBL" id="OC317361">
    <property type="protein sequence ID" value="CAD7396441.1"/>
    <property type="molecule type" value="Genomic_DNA"/>
</dbReference>
<dbReference type="AlphaFoldDB" id="A0A7R9CJH9"/>
<accession>A0A7R9CJH9</accession>
<gene>
    <name evidence="1" type="ORF">TCEB3V08_LOCUS3607</name>
</gene>
<protein>
    <submittedName>
        <fullName evidence="1">Uncharacterized protein</fullName>
    </submittedName>
</protein>
<name>A0A7R9CJH9_TIMCR</name>
<reference evidence="1" key="1">
    <citation type="submission" date="2020-11" db="EMBL/GenBank/DDBJ databases">
        <authorList>
            <person name="Tran Van P."/>
        </authorList>
    </citation>
    <scope>NUCLEOTIDE SEQUENCE</scope>
</reference>
<sequence>MIDCLQAAAITSLSDGNNVDVYRIHSVSIRMYQEAIVQLLRSNPTCMNVLTSYDATTVRITESGVIYRSTTQLLPKSAPCFGVHTCDIVWPRLDPSKHSLRHHQLVYLAGSRLSPQSSSCPGTLIGW</sequence>